<dbReference type="EMBL" id="BMHM01000001">
    <property type="protein sequence ID" value="GGC76992.1"/>
    <property type="molecule type" value="Genomic_DNA"/>
</dbReference>
<feature type="chain" id="PRO_5045081210" description="Peptidase C-terminal archaeal/bacterial domain-containing protein" evidence="1">
    <location>
        <begin position="25"/>
        <end position="482"/>
    </location>
</feature>
<feature type="signal peptide" evidence="1">
    <location>
        <begin position="1"/>
        <end position="24"/>
    </location>
</feature>
<gene>
    <name evidence="2" type="ORF">GCM10011382_03610</name>
</gene>
<keyword evidence="3" id="KW-1185">Reference proteome</keyword>
<keyword evidence="1" id="KW-0732">Signal</keyword>
<accession>A0ABQ1NJU9</accession>
<evidence type="ECO:0008006" key="4">
    <source>
        <dbReference type="Google" id="ProtNLM"/>
    </source>
</evidence>
<evidence type="ECO:0000313" key="2">
    <source>
        <dbReference type="EMBL" id="GGC76992.1"/>
    </source>
</evidence>
<evidence type="ECO:0000256" key="1">
    <source>
        <dbReference type="SAM" id="SignalP"/>
    </source>
</evidence>
<sequence>MAKSSSLTLLVVAVGGAAIGFVAAQTLPHLAPAAAEPVAETTETSEQDTTPTALQGLDYLTLGERTRGEITSASELNGKDGSRFTRYAISLDEEALVEISLSGALQGVVALYDDQLQLLANADTVRHRIEESGDYIVVVSGSDAHSYGPFSVDSRTIELSDADTMAVGTPIDSWLDSTSREVTLTIEEAGMYQIEMRADDFDAYLELSGPNGYYREDDDSAGNLNARISDFLAPGDYTLTARTAFGDGSGLFTLTAEPRELPGDGELRNDGTVAPNETLSGWYSGQDVIYQLEIDEAGMYQIDMSSSDVDAYLVLEGPNGYYREDDDSAGNLDARIADFLAPGSYQLTARTAYGTDSGLFTLSIEPRDLPNDVELRNEGALTPDETLNGWYSGEALTYQLILEESSQVTLSMSSSDFDTYLELYGEGVSYSDDDSGGGTNARLEQALLPGTYTVSARGFSASGSGLFELQVSAEPTEMQPDT</sequence>
<organism evidence="2 3">
    <name type="scientific">Vreelandella lutescens</name>
    <dbReference type="NCBI Taxonomy" id="1602943"/>
    <lineage>
        <taxon>Bacteria</taxon>
        <taxon>Pseudomonadati</taxon>
        <taxon>Pseudomonadota</taxon>
        <taxon>Gammaproteobacteria</taxon>
        <taxon>Oceanospirillales</taxon>
        <taxon>Halomonadaceae</taxon>
        <taxon>Vreelandella</taxon>
    </lineage>
</organism>
<dbReference type="RefSeq" id="WP_188637803.1">
    <property type="nucleotide sequence ID" value="NZ_BMHM01000001.1"/>
</dbReference>
<protein>
    <recommendedName>
        <fullName evidence="4">Peptidase C-terminal archaeal/bacterial domain-containing protein</fullName>
    </recommendedName>
</protein>
<proteinExistence type="predicted"/>
<evidence type="ECO:0000313" key="3">
    <source>
        <dbReference type="Proteomes" id="UP000597301"/>
    </source>
</evidence>
<dbReference type="Proteomes" id="UP000597301">
    <property type="component" value="Unassembled WGS sequence"/>
</dbReference>
<dbReference type="Gene3D" id="2.60.120.380">
    <property type="match status" value="1"/>
</dbReference>
<comment type="caution">
    <text evidence="2">The sequence shown here is derived from an EMBL/GenBank/DDBJ whole genome shotgun (WGS) entry which is preliminary data.</text>
</comment>
<reference evidence="3" key="1">
    <citation type="journal article" date="2019" name="Int. J. Syst. Evol. Microbiol.">
        <title>The Global Catalogue of Microorganisms (GCM) 10K type strain sequencing project: providing services to taxonomists for standard genome sequencing and annotation.</title>
        <authorList>
            <consortium name="The Broad Institute Genomics Platform"/>
            <consortium name="The Broad Institute Genome Sequencing Center for Infectious Disease"/>
            <person name="Wu L."/>
            <person name="Ma J."/>
        </authorList>
    </citation>
    <scope>NUCLEOTIDE SEQUENCE [LARGE SCALE GENOMIC DNA]</scope>
    <source>
        <strain evidence="3">CGMCC 1.15122</strain>
    </source>
</reference>
<name>A0ABQ1NJU9_9GAMM</name>